<dbReference type="GO" id="GO:0140662">
    <property type="term" value="F:ATP-dependent protein folding chaperone"/>
    <property type="evidence" value="ECO:0007669"/>
    <property type="project" value="InterPro"/>
</dbReference>
<dbReference type="PANTHER" id="PTHR42749:SF1">
    <property type="entry name" value="CELL SHAPE-DETERMINING PROTEIN MREB"/>
    <property type="match status" value="1"/>
</dbReference>
<keyword evidence="3" id="KW-0143">Chaperone</keyword>
<name>A0A810KYZ7_9ACTN</name>
<dbReference type="RefSeq" id="WP_051802598.1">
    <property type="nucleotide sequence ID" value="NZ_AP023354.1"/>
</dbReference>
<dbReference type="EMBL" id="AP023354">
    <property type="protein sequence ID" value="BCJ27536.1"/>
    <property type="molecule type" value="Genomic_DNA"/>
</dbReference>
<keyword evidence="2" id="KW-0067">ATP-binding</keyword>
<evidence type="ECO:0000256" key="1">
    <source>
        <dbReference type="ARBA" id="ARBA00022741"/>
    </source>
</evidence>
<dbReference type="PANTHER" id="PTHR42749">
    <property type="entry name" value="CELL SHAPE-DETERMINING PROTEIN MREB"/>
    <property type="match status" value="1"/>
</dbReference>
<dbReference type="KEGG" id="aser:Asera_16440"/>
<proteinExistence type="predicted"/>
<keyword evidence="5" id="KW-1133">Transmembrane helix</keyword>
<evidence type="ECO:0000313" key="6">
    <source>
        <dbReference type="EMBL" id="BCJ27536.1"/>
    </source>
</evidence>
<evidence type="ECO:0000256" key="2">
    <source>
        <dbReference type="ARBA" id="ARBA00022840"/>
    </source>
</evidence>
<dbReference type="InterPro" id="IPR043129">
    <property type="entry name" value="ATPase_NBD"/>
</dbReference>
<evidence type="ECO:0000256" key="3">
    <source>
        <dbReference type="ARBA" id="ARBA00023186"/>
    </source>
</evidence>
<keyword evidence="5" id="KW-0812">Transmembrane</keyword>
<evidence type="ECO:0008006" key="8">
    <source>
        <dbReference type="Google" id="ProtNLM"/>
    </source>
</evidence>
<gene>
    <name evidence="6" type="ORF">Asera_16440</name>
</gene>
<dbReference type="AlphaFoldDB" id="A0A810KYZ7"/>
<feature type="compositionally biased region" description="Pro residues" evidence="4">
    <location>
        <begin position="437"/>
        <end position="450"/>
    </location>
</feature>
<dbReference type="OrthoDB" id="3285153at2"/>
<dbReference type="InterPro" id="IPR013126">
    <property type="entry name" value="Hsp_70_fam"/>
</dbReference>
<evidence type="ECO:0000256" key="4">
    <source>
        <dbReference type="SAM" id="MobiDB-lite"/>
    </source>
</evidence>
<keyword evidence="1" id="KW-0547">Nucleotide-binding</keyword>
<feature type="compositionally biased region" description="Low complexity" evidence="4">
    <location>
        <begin position="500"/>
        <end position="521"/>
    </location>
</feature>
<keyword evidence="7" id="KW-1185">Reference proteome</keyword>
<dbReference type="Gene3D" id="3.30.420.40">
    <property type="match status" value="2"/>
</dbReference>
<dbReference type="SUPFAM" id="SSF53067">
    <property type="entry name" value="Actin-like ATPase domain"/>
    <property type="match status" value="2"/>
</dbReference>
<keyword evidence="5" id="KW-0472">Membrane</keyword>
<reference evidence="6" key="1">
    <citation type="submission" date="2020-08" db="EMBL/GenBank/DDBJ databases">
        <title>Whole genome shotgun sequence of Actinocatenispora sera NBRC 101916.</title>
        <authorList>
            <person name="Komaki H."/>
            <person name="Tamura T."/>
        </authorList>
    </citation>
    <scope>NUCLEOTIDE SEQUENCE</scope>
    <source>
        <strain evidence="6">NBRC 101916</strain>
    </source>
</reference>
<feature type="transmembrane region" description="Helical" evidence="5">
    <location>
        <begin position="587"/>
        <end position="608"/>
    </location>
</feature>
<feature type="region of interest" description="Disordered" evidence="4">
    <location>
        <begin position="431"/>
        <end position="582"/>
    </location>
</feature>
<sequence length="822" mass="83728">MASGPALGIDFGTSSTVGVLRRADGSVRPLLFDGTPLLPSAVYLEPSGQLLTGRDAIHAARLDPTRFEPAPKRHIGEGTVLLGGTEITAIALTAAVLRRVAVEATRVNGTAVRELTLTHPATWAGPRRDALVQAAHRAGLPRPRLVAEPVAAASYFTEVLGHRIPAGSAVVVYDFGAGTFDASAVLRGTRGFDTAVVDGLELGGLDIDAAVVDWLGTRYGPDDPAGWQRLSAPAATADRRAREQLWTDVRACKEQLSRSSSAQLAVPVLEVDAHLTRDELERLALPLVEQTVTATADVIRAAKLTTKQVAGVFLVGGGSRLPLAASTLHRRLGIASTAIEQPELVVAEGSLRSPESDGASATRILPALGSAAELGVGRNAMVRPPAAAATWPPAGAAIPSPVGPAVPAPAGAADWSPAGAAVSSPAAGQALAGQPIPAAPQSPVPPPPYPAAAQQPSPIAAPQPAGYPVVPHASAQPAAPNPVAPRPAPAHPVTSQPAARSVVPASPQQVSVQQASARPVAPQSPQSPVAQLPVSAPRRGSAGGDRAGTPKSAATRRTPTAPGSTGRSANGAAGRAYRSRRGRTRQAVLAGVLVLLLAGGGLAAWYGFQRVTAAGDGGGAGGPTSAPSAGDGRPGFVPAGWQVAVRSLDARNGWHDNPGTSGSCRLDGGELTATRTRTTATGMFSCGGAQTHYRNVALTATVRVRAGCAGIWLRTGDLHGYFVEVCPDSITLHLVADTDPSDGTALHPGWPLSTSATGRPVTVGVLAIDDKITVYANGKRLGGPVEDDRITTGRLDLGVYAPDRNATAVFTDAEAWHPANAG</sequence>
<dbReference type="Proteomes" id="UP000680750">
    <property type="component" value="Chromosome"/>
</dbReference>
<dbReference type="GO" id="GO:0005524">
    <property type="term" value="F:ATP binding"/>
    <property type="evidence" value="ECO:0007669"/>
    <property type="project" value="UniProtKB-KW"/>
</dbReference>
<feature type="compositionally biased region" description="Low complexity" evidence="4">
    <location>
        <begin position="451"/>
        <end position="464"/>
    </location>
</feature>
<feature type="compositionally biased region" description="Low complexity" evidence="4">
    <location>
        <begin position="563"/>
        <end position="576"/>
    </location>
</feature>
<dbReference type="Pfam" id="PF00012">
    <property type="entry name" value="HSP70"/>
    <property type="match status" value="1"/>
</dbReference>
<accession>A0A810KYZ7</accession>
<dbReference type="Gene3D" id="3.90.640.10">
    <property type="entry name" value="Actin, Chain A, domain 4"/>
    <property type="match status" value="1"/>
</dbReference>
<dbReference type="PRINTS" id="PR00301">
    <property type="entry name" value="HEATSHOCK70"/>
</dbReference>
<evidence type="ECO:0000313" key="7">
    <source>
        <dbReference type="Proteomes" id="UP000680750"/>
    </source>
</evidence>
<feature type="compositionally biased region" description="Pro residues" evidence="4">
    <location>
        <begin position="479"/>
        <end position="490"/>
    </location>
</feature>
<protein>
    <recommendedName>
        <fullName evidence="8">Hsp70 protein</fullName>
    </recommendedName>
</protein>
<organism evidence="6 7">
    <name type="scientific">Actinocatenispora sera</name>
    <dbReference type="NCBI Taxonomy" id="390989"/>
    <lineage>
        <taxon>Bacteria</taxon>
        <taxon>Bacillati</taxon>
        <taxon>Actinomycetota</taxon>
        <taxon>Actinomycetes</taxon>
        <taxon>Micromonosporales</taxon>
        <taxon>Micromonosporaceae</taxon>
        <taxon>Actinocatenispora</taxon>
    </lineage>
</organism>
<evidence type="ECO:0000256" key="5">
    <source>
        <dbReference type="SAM" id="Phobius"/>
    </source>
</evidence>
<dbReference type="Gene3D" id="2.60.120.560">
    <property type="entry name" value="Exo-inulinase, domain 1"/>
    <property type="match status" value="1"/>
</dbReference>